<evidence type="ECO:0000256" key="10">
    <source>
        <dbReference type="ARBA" id="ARBA00033171"/>
    </source>
</evidence>
<evidence type="ECO:0000256" key="3">
    <source>
        <dbReference type="ARBA" id="ARBA00009406"/>
    </source>
</evidence>
<comment type="pathway">
    <text evidence="2">Cofactor biosynthesis; thiamine diphosphate biosynthesis.</text>
</comment>
<evidence type="ECO:0000256" key="11">
    <source>
        <dbReference type="ARBA" id="ARBA00048179"/>
    </source>
</evidence>
<organism evidence="13">
    <name type="scientific">freshwater metagenome</name>
    <dbReference type="NCBI Taxonomy" id="449393"/>
    <lineage>
        <taxon>unclassified sequences</taxon>
        <taxon>metagenomes</taxon>
        <taxon>ecological metagenomes</taxon>
    </lineage>
</organism>
<keyword evidence="5" id="KW-0808">Transferase</keyword>
<evidence type="ECO:0000256" key="5">
    <source>
        <dbReference type="ARBA" id="ARBA00022679"/>
    </source>
</evidence>
<dbReference type="GO" id="GO:0046872">
    <property type="term" value="F:metal ion binding"/>
    <property type="evidence" value="ECO:0007669"/>
    <property type="project" value="UniProtKB-KW"/>
</dbReference>
<dbReference type="PANTHER" id="PTHR31528:SF1">
    <property type="entry name" value="4-AMINO-5-HYDROXYMETHYL-2-METHYLPYRIMIDINE PHOSPHATE SYNTHASE THI11-RELATED"/>
    <property type="match status" value="1"/>
</dbReference>
<dbReference type="InterPro" id="IPR015168">
    <property type="entry name" value="SsuA/THI5"/>
</dbReference>
<dbReference type="Pfam" id="PF09084">
    <property type="entry name" value="NMT1"/>
    <property type="match status" value="1"/>
</dbReference>
<sequence>MKKIVRNRLALTTVSAIAVASLLAACSSSTDQAAPAQTTATPAKVSIALDYTPNTNHLGVYVAQAKGYFADENLTVKVLPYGTTPPETLVGKGLSNFAFSYSNGTAFARTAGLDVLQVFANIAKTQYVLAYRADDASIKSPKDLDGKTYAGFGTPSEDSEVSTVIKGDGGKGEFKKAILDTAAYDAVYNGKADFTIAATTVEIVEAAEIGKPLKYFVPEDYGYPANYSNNIISSNAYLKKNPDVAKRFLRAVQKGYKFAQENPKEAADILVAANKSVLKNPAVIEKSAQLLADDGYLKNKDGKFGVINGEEWAKFGDFLFDNKLLTGKDGKTLTQKPDWSTFYTNDFVPNN</sequence>
<dbReference type="AlphaFoldDB" id="A0A6J6WGK4"/>
<keyword evidence="6" id="KW-0479">Metal-binding</keyword>
<dbReference type="PROSITE" id="PS51257">
    <property type="entry name" value="PROKAR_LIPOPROTEIN"/>
    <property type="match status" value="1"/>
</dbReference>
<evidence type="ECO:0000256" key="9">
    <source>
        <dbReference type="ARBA" id="ARBA00023004"/>
    </source>
</evidence>
<dbReference type="GO" id="GO:0009228">
    <property type="term" value="P:thiamine biosynthetic process"/>
    <property type="evidence" value="ECO:0007669"/>
    <property type="project" value="UniProtKB-KW"/>
</dbReference>
<evidence type="ECO:0000259" key="12">
    <source>
        <dbReference type="Pfam" id="PF09084"/>
    </source>
</evidence>
<comment type="function">
    <text evidence="1">Responsible for the formation of the pyrimidine heterocycle in the thiamine biosynthesis pathway. Catalyzes the formation of hydroxymethylpyrimidine phosphate (HMP-P) from histidine and pyridoxal phosphate (PLP). The protein uses PLP and the active site histidine to form HMP-P, generating an inactive enzyme. The enzyme can only undergo a single turnover, which suggests it is a suicide enzyme.</text>
</comment>
<dbReference type="Gene3D" id="3.40.190.10">
    <property type="entry name" value="Periplasmic binding protein-like II"/>
    <property type="match status" value="2"/>
</dbReference>
<protein>
    <recommendedName>
        <fullName evidence="10">Thiamine pyrimidine synthase</fullName>
    </recommendedName>
</protein>
<evidence type="ECO:0000256" key="7">
    <source>
        <dbReference type="ARBA" id="ARBA00022898"/>
    </source>
</evidence>
<feature type="domain" description="SsuA/THI5-like" evidence="12">
    <location>
        <begin position="54"/>
        <end position="266"/>
    </location>
</feature>
<name>A0A6J6WGK4_9ZZZZ</name>
<evidence type="ECO:0000256" key="8">
    <source>
        <dbReference type="ARBA" id="ARBA00022977"/>
    </source>
</evidence>
<evidence type="ECO:0000256" key="6">
    <source>
        <dbReference type="ARBA" id="ARBA00022723"/>
    </source>
</evidence>
<dbReference type="SUPFAM" id="SSF53850">
    <property type="entry name" value="Periplasmic binding protein-like II"/>
    <property type="match status" value="1"/>
</dbReference>
<keyword evidence="7" id="KW-0663">Pyridoxal phosphate</keyword>
<reference evidence="13" key="1">
    <citation type="submission" date="2020-05" db="EMBL/GenBank/DDBJ databases">
        <authorList>
            <person name="Chiriac C."/>
            <person name="Salcher M."/>
            <person name="Ghai R."/>
            <person name="Kavagutti S V."/>
        </authorList>
    </citation>
    <scope>NUCLEOTIDE SEQUENCE</scope>
</reference>
<keyword evidence="9" id="KW-0408">Iron</keyword>
<evidence type="ECO:0000256" key="2">
    <source>
        <dbReference type="ARBA" id="ARBA00004948"/>
    </source>
</evidence>
<comment type="similarity">
    <text evidence="3">Belongs to the NMT1/THI5 family.</text>
</comment>
<evidence type="ECO:0000256" key="4">
    <source>
        <dbReference type="ARBA" id="ARBA00011738"/>
    </source>
</evidence>
<keyword evidence="8" id="KW-0784">Thiamine biosynthesis</keyword>
<dbReference type="EMBL" id="CAEZZX010000140">
    <property type="protein sequence ID" value="CAB4781287.1"/>
    <property type="molecule type" value="Genomic_DNA"/>
</dbReference>
<dbReference type="PANTHER" id="PTHR31528">
    <property type="entry name" value="4-AMINO-5-HYDROXYMETHYL-2-METHYLPYRIMIDINE PHOSPHATE SYNTHASE THI11-RELATED"/>
    <property type="match status" value="1"/>
</dbReference>
<dbReference type="InterPro" id="IPR027939">
    <property type="entry name" value="NMT1/THI5"/>
</dbReference>
<evidence type="ECO:0000313" key="13">
    <source>
        <dbReference type="EMBL" id="CAB4781287.1"/>
    </source>
</evidence>
<evidence type="ECO:0000256" key="1">
    <source>
        <dbReference type="ARBA" id="ARBA00003469"/>
    </source>
</evidence>
<gene>
    <name evidence="13" type="ORF">UFOPK2938_00740</name>
</gene>
<comment type="catalytic activity">
    <reaction evidence="11">
        <text>N(6)-(pyridoxal phosphate)-L-lysyl-[4-amino-5-hydroxymethyl-2-methylpyrimidine phosphate synthase] + L-histidyl-[4-amino-5-hydroxymethyl-2-methylpyrimidine phosphate synthase] + 2 Fe(3+) + 4 H2O = L-lysyl-[4-amino-5-hydroxymethyl-2-methylpyrimidine phosphate synthase] + (2S)-2-amino-5-hydroxy-4-oxopentanoyl-[4-amino-5-hydroxymethyl-2-methylpyrimidine phosphate synthase] + 4-amino-2-methyl-5-(phosphooxymethyl)pyrimidine + 3-oxopropanoate + 2 Fe(2+) + 2 H(+)</text>
        <dbReference type="Rhea" id="RHEA:65756"/>
        <dbReference type="Rhea" id="RHEA-COMP:16892"/>
        <dbReference type="Rhea" id="RHEA-COMP:16893"/>
        <dbReference type="Rhea" id="RHEA-COMP:16894"/>
        <dbReference type="Rhea" id="RHEA-COMP:16895"/>
        <dbReference type="ChEBI" id="CHEBI:15377"/>
        <dbReference type="ChEBI" id="CHEBI:15378"/>
        <dbReference type="ChEBI" id="CHEBI:29033"/>
        <dbReference type="ChEBI" id="CHEBI:29034"/>
        <dbReference type="ChEBI" id="CHEBI:29969"/>
        <dbReference type="ChEBI" id="CHEBI:29979"/>
        <dbReference type="ChEBI" id="CHEBI:33190"/>
        <dbReference type="ChEBI" id="CHEBI:58354"/>
        <dbReference type="ChEBI" id="CHEBI:143915"/>
        <dbReference type="ChEBI" id="CHEBI:157692"/>
    </reaction>
    <physiologicalReaction direction="left-to-right" evidence="11">
        <dbReference type="Rhea" id="RHEA:65757"/>
    </physiologicalReaction>
</comment>
<dbReference type="GO" id="GO:0016740">
    <property type="term" value="F:transferase activity"/>
    <property type="evidence" value="ECO:0007669"/>
    <property type="project" value="UniProtKB-KW"/>
</dbReference>
<accession>A0A6J6WGK4</accession>
<proteinExistence type="inferred from homology"/>
<comment type="subunit">
    <text evidence="4">Homodimer.</text>
</comment>